<dbReference type="Gene3D" id="2.60.40.150">
    <property type="entry name" value="C2 domain"/>
    <property type="match status" value="1"/>
</dbReference>
<protein>
    <submittedName>
        <fullName evidence="4">C2 domain-containing protein</fullName>
    </submittedName>
</protein>
<dbReference type="PANTHER" id="PTHR20837:SF0">
    <property type="entry name" value="COILED-COIL AND C2 DOMAIN-CONTAINING PROTEIN 2A"/>
    <property type="match status" value="1"/>
</dbReference>
<dbReference type="SUPFAM" id="SSF49562">
    <property type="entry name" value="C2 domain (Calcium/lipid-binding domain, CaLB)"/>
    <property type="match status" value="1"/>
</dbReference>
<proteinExistence type="predicted"/>
<feature type="region of interest" description="Disordered" evidence="1">
    <location>
        <begin position="1"/>
        <end position="41"/>
    </location>
</feature>
<dbReference type="InterPro" id="IPR000008">
    <property type="entry name" value="C2_dom"/>
</dbReference>
<feature type="compositionally biased region" description="Basic and acidic residues" evidence="1">
    <location>
        <begin position="54"/>
        <end position="63"/>
    </location>
</feature>
<dbReference type="GO" id="GO:0035869">
    <property type="term" value="C:ciliary transition zone"/>
    <property type="evidence" value="ECO:0007669"/>
    <property type="project" value="TreeGrafter"/>
</dbReference>
<feature type="compositionally biased region" description="Basic and acidic residues" evidence="1">
    <location>
        <begin position="96"/>
        <end position="121"/>
    </location>
</feature>
<feature type="compositionally biased region" description="Polar residues" evidence="1">
    <location>
        <begin position="71"/>
        <end position="95"/>
    </location>
</feature>
<dbReference type="CDD" id="cd00030">
    <property type="entry name" value="C2"/>
    <property type="match status" value="1"/>
</dbReference>
<feature type="compositionally biased region" description="Polar residues" evidence="1">
    <location>
        <begin position="18"/>
        <end position="39"/>
    </location>
</feature>
<dbReference type="GO" id="GO:1905515">
    <property type="term" value="P:non-motile cilium assembly"/>
    <property type="evidence" value="ECO:0007669"/>
    <property type="project" value="TreeGrafter"/>
</dbReference>
<keyword evidence="3" id="KW-1185">Reference proteome</keyword>
<evidence type="ECO:0000313" key="4">
    <source>
        <dbReference type="WBParaSite" id="Hba_16544"/>
    </source>
</evidence>
<dbReference type="GO" id="GO:1904491">
    <property type="term" value="P:protein localization to ciliary transition zone"/>
    <property type="evidence" value="ECO:0007669"/>
    <property type="project" value="TreeGrafter"/>
</dbReference>
<reference evidence="4" key="1">
    <citation type="submission" date="2016-11" db="UniProtKB">
        <authorList>
            <consortium name="WormBaseParasite"/>
        </authorList>
    </citation>
    <scope>IDENTIFICATION</scope>
</reference>
<feature type="domain" description="C2" evidence="2">
    <location>
        <begin position="793"/>
        <end position="910"/>
    </location>
</feature>
<dbReference type="InterPro" id="IPR035892">
    <property type="entry name" value="C2_domain_sf"/>
</dbReference>
<accession>A0A1I7XGA4</accession>
<dbReference type="Proteomes" id="UP000095283">
    <property type="component" value="Unplaced"/>
</dbReference>
<evidence type="ECO:0000256" key="1">
    <source>
        <dbReference type="SAM" id="MobiDB-lite"/>
    </source>
</evidence>
<sequence>MSDPYENLSNPRRLPPLKTSNASQFVSHRRMSSSWTDNLDTSKEVKLSVTKALEIKSPTENKPHQFFFKTSAEQSKHVPSNKETIVRKISQSSESSRTKSDGLDKDREKEDKSEKSEKKLNRRESIKDHLLKFKIKAGKVLEEVHDRLVEDHSSSVAPLSPSIMIASEQPSTELEDIVSQDERVKSPTLSQSSKRTSNSAELKASMRSKIRKQAEKAVERTRGSVQLTRRLQRRLTSHMEDAPSENDFKTVDEQIENSLKIGERFLLEQPSIYPPDDVQMAFFTDIYESEDKETPPIGPLVMYRKAEPAPDVDPAIYLFYEGYPQDVETGGSIQSIFPNIAQRYPSSFLISKSNESMPIRKLTKDERSKEDVYAYIAAEPWKNYIQQMSKNDYIQMDIVFNAIYFDHHYLCNEEDSSAIKLKKLYNEQLQKMQEMASVLKELDQGKNWSDQSGSSTGSIRDCFDSLNQGIQQTAEYLRNEWANLEDIRNRQGYSTTTIKYAQTVPEELSWPLLGEILYDNPLTPIKAIPVGEKQRIDMIKKTSIYLILYFNEIFVCKTKAFALIDFVCNIKQCFSLEILSEPKLIKATVVEKCGSNERILGKIAISPPCESDSMESLPPFQQVYFENDKLMEKLDFMGSCTSCDFFSMIPTQVRLASDEEFEANLRWDVLDMRNNRRFANTSDLRRIGIDSSEIDPSLLLSGDRKMTKRYRTSIDGQRAAGNMYAVMIRTKLLERHSEFDRARTYDEIVNEEPIPTIFAAFGSICSPPDISRKLKPMRKEVARQQTSVTAGCNVILNVQSAINLPVRSDGSLQPLVEAVFQNSTTSTGVVIGRNPNWQQSLSLSIDRAPSTDLRTIMNCLYINVYDQIVSPLNKDDREQNTIHEQLLRRLIGTVSIPFSTIYCRGKVDGFLKIHLPLFLTGYRKEKLNYNVLYVVLYSLSDRSPYIKVLITIDPPLLPPRTVPMITSESVESGKILSQCHLWAKSCRSLFDSRRYAALVTNVNGKSILGCRFVRPIRAPPVVEQFSANPLKAVETAARIVSYIPFLADPLLFPGSCDVWTTLEQFVAIGCGDEEEHAILLCCWLLSIHLPSYIVLGTALPEGEKAAYVLTYLPQSIFLLNPCDGQLLNTVCISGSVYNIDDAMCPFQSLGTVISSTNVFANIQRYSHPSQLTYDFTRSSDWRPVFEKDFDTLESCQPAAIAYTEVREYFNTFKREELLIFFCLYVGEKLSDIYNKYGKNEHLKKGLFDLKYVLRCISIKILYMKFKEKNLRLFREILQEFENNANFAIDDRLSRLKESYMVTATALRIPYRNLQSCVDAVLKTHLHVNTDPGAQFALAVHVQPYFNNIVSCSIAVALLTLKKFSLEEKGMEDRGKSGGTSSNHKGISDRKR</sequence>
<dbReference type="Pfam" id="PF00168">
    <property type="entry name" value="C2"/>
    <property type="match status" value="1"/>
</dbReference>
<name>A0A1I7XGA4_HETBA</name>
<evidence type="ECO:0000313" key="3">
    <source>
        <dbReference type="Proteomes" id="UP000095283"/>
    </source>
</evidence>
<feature type="region of interest" description="Disordered" evidence="1">
    <location>
        <begin position="54"/>
        <end position="121"/>
    </location>
</feature>
<dbReference type="InterPro" id="IPR028928">
    <property type="entry name" value="CC2D2AN-C2"/>
</dbReference>
<dbReference type="WBParaSite" id="Hba_16544">
    <property type="protein sequence ID" value="Hba_16544"/>
    <property type="gene ID" value="Hba_16544"/>
</dbReference>
<feature type="region of interest" description="Disordered" evidence="1">
    <location>
        <begin position="1369"/>
        <end position="1391"/>
    </location>
</feature>
<dbReference type="InterPro" id="IPR052434">
    <property type="entry name" value="Tectonic-like_complex_comp"/>
</dbReference>
<evidence type="ECO:0000259" key="2">
    <source>
        <dbReference type="SMART" id="SM00239"/>
    </source>
</evidence>
<organism evidence="3 4">
    <name type="scientific">Heterorhabditis bacteriophora</name>
    <name type="common">Entomopathogenic nematode worm</name>
    <dbReference type="NCBI Taxonomy" id="37862"/>
    <lineage>
        <taxon>Eukaryota</taxon>
        <taxon>Metazoa</taxon>
        <taxon>Ecdysozoa</taxon>
        <taxon>Nematoda</taxon>
        <taxon>Chromadorea</taxon>
        <taxon>Rhabditida</taxon>
        <taxon>Rhabditina</taxon>
        <taxon>Rhabditomorpha</taxon>
        <taxon>Strongyloidea</taxon>
        <taxon>Heterorhabditidae</taxon>
        <taxon>Heterorhabditis</taxon>
    </lineage>
</organism>
<dbReference type="SMART" id="SM00239">
    <property type="entry name" value="C2"/>
    <property type="match status" value="1"/>
</dbReference>
<dbReference type="PANTHER" id="PTHR20837">
    <property type="entry name" value="CENTROSOMAL PROTEIN-RELATED"/>
    <property type="match status" value="1"/>
</dbReference>
<dbReference type="Pfam" id="PF15625">
    <property type="entry name" value="CC2D2AN-C2"/>
    <property type="match status" value="1"/>
</dbReference>
<dbReference type="Pfam" id="PF24656">
    <property type="entry name" value="CEPT76_peptidase"/>
    <property type="match status" value="1"/>
</dbReference>
<feature type="region of interest" description="Disordered" evidence="1">
    <location>
        <begin position="182"/>
        <end position="208"/>
    </location>
</feature>
<feature type="compositionally biased region" description="Polar residues" evidence="1">
    <location>
        <begin position="187"/>
        <end position="200"/>
    </location>
</feature>
<dbReference type="InterPro" id="IPR056290">
    <property type="entry name" value="CEPT76/DRC7_peptidase-like_dom"/>
</dbReference>